<dbReference type="InterPro" id="IPR027417">
    <property type="entry name" value="P-loop_NTPase"/>
</dbReference>
<keyword evidence="2" id="KW-1133">Transmembrane helix</keyword>
<dbReference type="Proteomes" id="UP000594638">
    <property type="component" value="Unassembled WGS sequence"/>
</dbReference>
<feature type="transmembrane region" description="Helical" evidence="2">
    <location>
        <begin position="374"/>
        <end position="393"/>
    </location>
</feature>
<dbReference type="PANTHER" id="PTHR14241">
    <property type="entry name" value="INTERFERON-INDUCED PROTEIN 44"/>
    <property type="match status" value="1"/>
</dbReference>
<dbReference type="SUPFAM" id="SSF52540">
    <property type="entry name" value="P-loop containing nucleoside triphosphate hydrolases"/>
    <property type="match status" value="1"/>
</dbReference>
<dbReference type="Gene3D" id="3.40.50.300">
    <property type="entry name" value="P-loop containing nucleotide triphosphate hydrolases"/>
    <property type="match status" value="1"/>
</dbReference>
<proteinExistence type="predicted"/>
<feature type="compositionally biased region" description="Basic and acidic residues" evidence="1">
    <location>
        <begin position="535"/>
        <end position="554"/>
    </location>
</feature>
<dbReference type="EMBL" id="CACTIH010003616">
    <property type="protein sequence ID" value="CAA2978153.1"/>
    <property type="molecule type" value="Genomic_DNA"/>
</dbReference>
<evidence type="ECO:0000313" key="3">
    <source>
        <dbReference type="EMBL" id="CAA2978153.1"/>
    </source>
</evidence>
<evidence type="ECO:0000256" key="2">
    <source>
        <dbReference type="SAM" id="Phobius"/>
    </source>
</evidence>
<sequence length="574" mass="64053">MGGDRIFSPISATEEEEESPEQEFPHESVIPSFFSGDENGSVISGESVWDFIEFSPEYCLVCSSFDAAEMQRRKVYAEVLRSYEELRLRAERLEEAKSKILSYTPGSWIEKVAGTDLSDYDVPKTTTLLLIGPKGSGKSSLVNKISRVLEDDEFATDRAQVSYNVSTGDGTYFLQEYLIPRGSGSFCLYDTRSLSNDSSENLKMIKRWMTKGVHCGELVKRNSDCPNLKGQLKHKAQKSRHDPSKVRKINFVIFVVNGLTILESMDVDDETAKSYTDMVATTFNNPLLSFRDDKPVIVVTHGDLLSLCDRVRVRVHLGKLLGVPPTRQIFDIPESNDSAVALTVVDMLRYSLEHADRNLPGKVQFLRKMYKSSIPAYLLLLLVLGIAIVHQIHGTNFKSRALKVHLDEVTGSIPNKIKGTGEANFHSHSSEIHLDEATGSIPNKGKQTGEANFHCHSSKIHLDEETGSGPNKRMESGGANFHSHASDIHLNEATGLIPSQRKETTPNKINESGGANFHSHSSNTHLDETTGSIPNERKETVPNKRKETQRADVSSKIHLDWRATRHLWLDSDDE</sequence>
<name>A0A8S0RFC9_OLEEU</name>
<keyword evidence="4" id="KW-1185">Reference proteome</keyword>
<organism evidence="3 4">
    <name type="scientific">Olea europaea subsp. europaea</name>
    <dbReference type="NCBI Taxonomy" id="158383"/>
    <lineage>
        <taxon>Eukaryota</taxon>
        <taxon>Viridiplantae</taxon>
        <taxon>Streptophyta</taxon>
        <taxon>Embryophyta</taxon>
        <taxon>Tracheophyta</taxon>
        <taxon>Spermatophyta</taxon>
        <taxon>Magnoliopsida</taxon>
        <taxon>eudicotyledons</taxon>
        <taxon>Gunneridae</taxon>
        <taxon>Pentapetalae</taxon>
        <taxon>asterids</taxon>
        <taxon>lamiids</taxon>
        <taxon>Lamiales</taxon>
        <taxon>Oleaceae</taxon>
        <taxon>Oleeae</taxon>
        <taxon>Olea</taxon>
    </lineage>
</organism>
<evidence type="ECO:0000256" key="1">
    <source>
        <dbReference type="SAM" id="MobiDB-lite"/>
    </source>
</evidence>
<comment type="caution">
    <text evidence="3">The sequence shown here is derived from an EMBL/GenBank/DDBJ whole genome shotgun (WGS) entry which is preliminary data.</text>
</comment>
<dbReference type="Gramene" id="OE9A007024T2">
    <property type="protein sequence ID" value="OE9A007024C2"/>
    <property type="gene ID" value="OE9A007024"/>
</dbReference>
<dbReference type="AlphaFoldDB" id="A0A8S0RFC9"/>
<gene>
    <name evidence="3" type="ORF">OLEA9_A007024</name>
</gene>
<evidence type="ECO:0000313" key="4">
    <source>
        <dbReference type="Proteomes" id="UP000594638"/>
    </source>
</evidence>
<dbReference type="PANTHER" id="PTHR14241:SF32">
    <property type="entry name" value="VWFA DOMAIN-CONTAINING PROTEIN-RELATED"/>
    <property type="match status" value="1"/>
</dbReference>
<protein>
    <submittedName>
        <fullName evidence="3">Uncharacterized protein LOC111387090</fullName>
    </submittedName>
</protein>
<keyword evidence="2" id="KW-0472">Membrane</keyword>
<reference evidence="3 4" key="1">
    <citation type="submission" date="2019-12" db="EMBL/GenBank/DDBJ databases">
        <authorList>
            <person name="Alioto T."/>
            <person name="Alioto T."/>
            <person name="Gomez Garrido J."/>
        </authorList>
    </citation>
    <scope>NUCLEOTIDE SEQUENCE [LARGE SCALE GENOMIC DNA]</scope>
</reference>
<dbReference type="OrthoDB" id="25620at2759"/>
<accession>A0A8S0RFC9</accession>
<keyword evidence="2" id="KW-0812">Transmembrane</keyword>
<feature type="compositionally biased region" description="Polar residues" evidence="1">
    <location>
        <begin position="518"/>
        <end position="533"/>
    </location>
</feature>
<feature type="region of interest" description="Disordered" evidence="1">
    <location>
        <begin position="461"/>
        <end position="554"/>
    </location>
</feature>
<feature type="region of interest" description="Disordered" evidence="1">
    <location>
        <begin position="1"/>
        <end position="24"/>
    </location>
</feature>